<protein>
    <submittedName>
        <fullName evidence="2">Uncharacterized protein</fullName>
    </submittedName>
</protein>
<dbReference type="OrthoDB" id="8477901at2"/>
<comment type="caution">
    <text evidence="2">The sequence shown here is derived from an EMBL/GenBank/DDBJ whole genome shotgun (WGS) entry which is preliminary data.</text>
</comment>
<name>A0A368HEF8_9GAMM</name>
<feature type="compositionally biased region" description="Basic and acidic residues" evidence="1">
    <location>
        <begin position="181"/>
        <end position="192"/>
    </location>
</feature>
<dbReference type="Gene3D" id="3.30.450.20">
    <property type="entry name" value="PAS domain"/>
    <property type="match status" value="1"/>
</dbReference>
<dbReference type="AlphaFoldDB" id="A0A368HEF8"/>
<proteinExistence type="predicted"/>
<sequence>MASPSESLHSTVAQQRNMLTKALYKPLRALSERCARVWGDRTALEAALQEAFASVPYCKFLYVLDANGRQITANMSRDGLLDEHFGRDRSDRPYVREAMFERDALTNSRGQHYQQWADLGDGGQATDFVLSAAYISLRALRPSLTAMQFVRAADGRVLGFVGADFALRELPQAQALYEDPRRQRRVDADYPRPDAPSGASRLASKMDAQLDTVIRVMEELILVHGIYHVMLHFSSSQAVVWVVDDPFRYRLLAINELTNPDICLAYPKCPYPGNALVPAERVREILDNMRTLRSMEGRFYLRTGTVNIFNGMVSLSFSSDSSHYLPYEEFLKMDYSFWIDG</sequence>
<keyword evidence="3" id="KW-1185">Reference proteome</keyword>
<organism evidence="2 3">
    <name type="scientific">Acidiferrobacter thiooxydans</name>
    <dbReference type="NCBI Taxonomy" id="163359"/>
    <lineage>
        <taxon>Bacteria</taxon>
        <taxon>Pseudomonadati</taxon>
        <taxon>Pseudomonadota</taxon>
        <taxon>Gammaproteobacteria</taxon>
        <taxon>Acidiferrobacterales</taxon>
        <taxon>Acidiferrobacteraceae</taxon>
        <taxon>Acidiferrobacter</taxon>
    </lineage>
</organism>
<evidence type="ECO:0000313" key="2">
    <source>
        <dbReference type="EMBL" id="RCN56825.1"/>
    </source>
</evidence>
<evidence type="ECO:0000313" key="3">
    <source>
        <dbReference type="Proteomes" id="UP000253250"/>
    </source>
</evidence>
<feature type="region of interest" description="Disordered" evidence="1">
    <location>
        <begin position="181"/>
        <end position="201"/>
    </location>
</feature>
<dbReference type="Proteomes" id="UP000253250">
    <property type="component" value="Unassembled WGS sequence"/>
</dbReference>
<reference evidence="2 3" key="1">
    <citation type="submission" date="2018-02" db="EMBL/GenBank/DDBJ databases">
        <title>Insights into the biology of acidophilic members of the Acidiferrobacteraceae family derived from comparative genomic analyses.</title>
        <authorList>
            <person name="Issotta F."/>
            <person name="Thyssen C."/>
            <person name="Mena C."/>
            <person name="Moya A."/>
            <person name="Bellenberg S."/>
            <person name="Sproer C."/>
            <person name="Covarrubias P.C."/>
            <person name="Sand W."/>
            <person name="Quatrini R."/>
            <person name="Vera M."/>
        </authorList>
    </citation>
    <scope>NUCLEOTIDE SEQUENCE [LARGE SCALE GENOMIC DNA]</scope>
    <source>
        <strain evidence="3">m-1</strain>
    </source>
</reference>
<accession>A0A368HEF8</accession>
<dbReference type="RefSeq" id="WP_114283273.1">
    <property type="nucleotide sequence ID" value="NZ_PSYR01000002.1"/>
</dbReference>
<evidence type="ECO:0000256" key="1">
    <source>
        <dbReference type="SAM" id="MobiDB-lite"/>
    </source>
</evidence>
<dbReference type="SUPFAM" id="SSF103190">
    <property type="entry name" value="Sensory domain-like"/>
    <property type="match status" value="1"/>
</dbReference>
<dbReference type="InterPro" id="IPR029151">
    <property type="entry name" value="Sensor-like_sf"/>
</dbReference>
<dbReference type="EMBL" id="PSYR01000002">
    <property type="protein sequence ID" value="RCN56825.1"/>
    <property type="molecule type" value="Genomic_DNA"/>
</dbReference>
<gene>
    <name evidence="2" type="ORF">C4900_13800</name>
</gene>